<dbReference type="AlphaFoldDB" id="A2CB40"/>
<dbReference type="HOGENOM" id="CLU_2668135_0_0_3"/>
<name>A2CB40_PROM3</name>
<gene>
    <name evidence="1" type="ordered locus">P9303_19581</name>
</gene>
<dbReference type="KEGG" id="pmf:P9303_19581"/>
<accession>A2CB40</accession>
<organism evidence="1 2">
    <name type="scientific">Prochlorococcus marinus (strain MIT 9303)</name>
    <dbReference type="NCBI Taxonomy" id="59922"/>
    <lineage>
        <taxon>Bacteria</taxon>
        <taxon>Bacillati</taxon>
        <taxon>Cyanobacteriota</taxon>
        <taxon>Cyanophyceae</taxon>
        <taxon>Synechococcales</taxon>
        <taxon>Prochlorococcaceae</taxon>
        <taxon>Prochlorococcus</taxon>
    </lineage>
</organism>
<dbReference type="Proteomes" id="UP000002274">
    <property type="component" value="Chromosome"/>
</dbReference>
<evidence type="ECO:0000313" key="1">
    <source>
        <dbReference type="EMBL" id="ABM78700.1"/>
    </source>
</evidence>
<dbReference type="EMBL" id="CP000554">
    <property type="protein sequence ID" value="ABM78700.1"/>
    <property type="molecule type" value="Genomic_DNA"/>
</dbReference>
<proteinExistence type="predicted"/>
<reference evidence="1 2" key="1">
    <citation type="journal article" date="2007" name="PLoS Genet.">
        <title>Patterns and implications of gene gain and loss in the evolution of Prochlorococcus.</title>
        <authorList>
            <person name="Kettler G.C."/>
            <person name="Martiny A.C."/>
            <person name="Huang K."/>
            <person name="Zucker J."/>
            <person name="Coleman M.L."/>
            <person name="Rodrigue S."/>
            <person name="Chen F."/>
            <person name="Lapidus A."/>
            <person name="Ferriera S."/>
            <person name="Johnson J."/>
            <person name="Steglich C."/>
            <person name="Church G.M."/>
            <person name="Richardson P."/>
            <person name="Chisholm S.W."/>
        </authorList>
    </citation>
    <scope>NUCLEOTIDE SEQUENCE [LARGE SCALE GENOMIC DNA]</scope>
    <source>
        <strain evidence="1 2">MIT 9303</strain>
    </source>
</reference>
<evidence type="ECO:0000313" key="2">
    <source>
        <dbReference type="Proteomes" id="UP000002274"/>
    </source>
</evidence>
<sequence>MARLELISVEILSPWRPAARGFAVVWPELTEVFWLMTDDRHSSDDCNGPLISNGQNPFQCLEFYANRCAAGGPAN</sequence>
<protein>
    <submittedName>
        <fullName evidence="1">Uncharacterized protein</fullName>
    </submittedName>
</protein>